<dbReference type="InterPro" id="IPR043194">
    <property type="entry name" value="GLOD4_C"/>
</dbReference>
<feature type="domain" description="VOC" evidence="3">
    <location>
        <begin position="137"/>
        <end position="256"/>
    </location>
</feature>
<dbReference type="InterPro" id="IPR059155">
    <property type="entry name" value="GLOD4_dom"/>
</dbReference>
<dbReference type="PANTHER" id="PTHR46466">
    <property type="entry name" value="GLYOXALASE DOMAIN-CONTAINING PROTEIN 4"/>
    <property type="match status" value="1"/>
</dbReference>
<name>A0A6F9DD44_9ASCI</name>
<reference evidence="4" key="1">
    <citation type="submission" date="2020-04" db="EMBL/GenBank/DDBJ databases">
        <authorList>
            <person name="Neveu A P."/>
        </authorList>
    </citation>
    <scope>NUCLEOTIDE SEQUENCE</scope>
    <source>
        <tissue evidence="4">Whole embryo</tissue>
    </source>
</reference>
<dbReference type="AlphaFoldDB" id="A0A6F9DD44"/>
<dbReference type="Gene3D" id="3.10.180.10">
    <property type="entry name" value="2,3-Dihydroxybiphenyl 1,2-Dioxygenase, domain 1"/>
    <property type="match status" value="2"/>
</dbReference>
<accession>A0A6F9DD44</accession>
<dbReference type="PANTHER" id="PTHR46466:SF1">
    <property type="entry name" value="GLYOXALASE DOMAIN-CONTAINING PROTEIN 4"/>
    <property type="match status" value="1"/>
</dbReference>
<proteinExistence type="evidence at transcript level"/>
<dbReference type="InterPro" id="IPR037523">
    <property type="entry name" value="VOC_core"/>
</dbReference>
<protein>
    <submittedName>
        <fullName evidence="4">Glyoxalase domain-containing protein 4-like</fullName>
    </submittedName>
</protein>
<dbReference type="CDD" id="cd08358">
    <property type="entry name" value="GLOD4_N"/>
    <property type="match status" value="1"/>
</dbReference>
<dbReference type="EMBL" id="LR785460">
    <property type="protein sequence ID" value="CAB3249385.1"/>
    <property type="molecule type" value="mRNA"/>
</dbReference>
<dbReference type="InterPro" id="IPR043193">
    <property type="entry name" value="GLOD4"/>
</dbReference>
<dbReference type="InterPro" id="IPR029068">
    <property type="entry name" value="Glyas_Bleomycin-R_OHBP_Dase"/>
</dbReference>
<evidence type="ECO:0000256" key="1">
    <source>
        <dbReference type="ARBA" id="ARBA00010363"/>
    </source>
</evidence>
<dbReference type="Pfam" id="PF21207">
    <property type="entry name" value="GLOD4_N"/>
    <property type="match status" value="1"/>
</dbReference>
<dbReference type="FunFam" id="3.10.180.10:FF:000014">
    <property type="entry name" value="glyoxalase domain-containing protein 4"/>
    <property type="match status" value="1"/>
</dbReference>
<sequence length="296" mass="32736">MSGRRTLHYVFKVGNRTDTLKFYREILGMKVLRHEEFEEGCKATCNGPYDGKWSKTMIGYGPEDNHFVCELTYNYGIGDYALGNDFQGITIKSKQAIQNCKSKDWPISKISENKYEACAPGGYKYILLDEDQPSTDPVQTVSVASSDLAKSMEYWTNIAGMKVFKQGCKSATLGYCEKQASLTLLGIDGEVEHKKAFGRVAISCPREQLQGIQDAAKAINGKILTELVSLDTPGKATVEVVILADPDGHEICFVGDEAFKELSQVDPKGEELINEAIAADKSSEWYAKRNRSKPAA</sequence>
<evidence type="ECO:0000256" key="2">
    <source>
        <dbReference type="ARBA" id="ARBA00022737"/>
    </source>
</evidence>
<evidence type="ECO:0000259" key="3">
    <source>
        <dbReference type="PROSITE" id="PS51819"/>
    </source>
</evidence>
<evidence type="ECO:0000313" key="4">
    <source>
        <dbReference type="EMBL" id="CAB3249385.1"/>
    </source>
</evidence>
<gene>
    <name evidence="4" type="primary">Glod4</name>
</gene>
<dbReference type="Pfam" id="PF21701">
    <property type="entry name" value="GLOD4_C"/>
    <property type="match status" value="1"/>
</dbReference>
<organism evidence="4">
    <name type="scientific">Phallusia mammillata</name>
    <dbReference type="NCBI Taxonomy" id="59560"/>
    <lineage>
        <taxon>Eukaryota</taxon>
        <taxon>Metazoa</taxon>
        <taxon>Chordata</taxon>
        <taxon>Tunicata</taxon>
        <taxon>Ascidiacea</taxon>
        <taxon>Phlebobranchia</taxon>
        <taxon>Ascidiidae</taxon>
        <taxon>Phallusia</taxon>
    </lineage>
</organism>
<dbReference type="PROSITE" id="PS51819">
    <property type="entry name" value="VOC"/>
    <property type="match status" value="2"/>
</dbReference>
<dbReference type="SUPFAM" id="SSF54593">
    <property type="entry name" value="Glyoxalase/Bleomycin resistance protein/Dihydroxybiphenyl dioxygenase"/>
    <property type="match status" value="2"/>
</dbReference>
<feature type="domain" description="VOC" evidence="3">
    <location>
        <begin position="5"/>
        <end position="143"/>
    </location>
</feature>
<comment type="similarity">
    <text evidence="1">Belongs to the glyoxalase I family.</text>
</comment>
<keyword evidence="2" id="KW-0677">Repeat</keyword>
<dbReference type="CDD" id="cd16357">
    <property type="entry name" value="GLOD4_C"/>
    <property type="match status" value="1"/>
</dbReference>